<dbReference type="InParanoid" id="A0A0D0B132"/>
<dbReference type="AlphaFoldDB" id="A0A0D0B132"/>
<reference evidence="3" key="2">
    <citation type="submission" date="2015-01" db="EMBL/GenBank/DDBJ databases">
        <title>Evolutionary Origins and Diversification of the Mycorrhizal Mutualists.</title>
        <authorList>
            <consortium name="DOE Joint Genome Institute"/>
            <consortium name="Mycorrhizal Genomics Consortium"/>
            <person name="Kohler A."/>
            <person name="Kuo A."/>
            <person name="Nagy L.G."/>
            <person name="Floudas D."/>
            <person name="Copeland A."/>
            <person name="Barry K.W."/>
            <person name="Cichocki N."/>
            <person name="Veneault-Fourrey C."/>
            <person name="LaButti K."/>
            <person name="Lindquist E.A."/>
            <person name="Lipzen A."/>
            <person name="Lundell T."/>
            <person name="Morin E."/>
            <person name="Murat C."/>
            <person name="Riley R."/>
            <person name="Ohm R."/>
            <person name="Sun H."/>
            <person name="Tunlid A."/>
            <person name="Henrissat B."/>
            <person name="Grigoriev I.V."/>
            <person name="Hibbett D.S."/>
            <person name="Martin F."/>
        </authorList>
    </citation>
    <scope>NUCLEOTIDE SEQUENCE [LARGE SCALE GENOMIC DNA]</scope>
    <source>
        <strain evidence="3">UH-Slu-Lm8-n1</strain>
    </source>
</reference>
<name>A0A0D0B132_9AGAM</name>
<feature type="compositionally biased region" description="Polar residues" evidence="1">
    <location>
        <begin position="209"/>
        <end position="226"/>
    </location>
</feature>
<proteinExistence type="predicted"/>
<gene>
    <name evidence="2" type="ORF">CY34DRAFT_684530</name>
</gene>
<evidence type="ECO:0000256" key="1">
    <source>
        <dbReference type="SAM" id="MobiDB-lite"/>
    </source>
</evidence>
<evidence type="ECO:0008006" key="4">
    <source>
        <dbReference type="Google" id="ProtNLM"/>
    </source>
</evidence>
<dbReference type="OrthoDB" id="2419903at2759"/>
<dbReference type="Proteomes" id="UP000054485">
    <property type="component" value="Unassembled WGS sequence"/>
</dbReference>
<feature type="region of interest" description="Disordered" evidence="1">
    <location>
        <begin position="207"/>
        <end position="238"/>
    </location>
</feature>
<protein>
    <recommendedName>
        <fullName evidence="4">PARP catalytic domain-containing protein</fullName>
    </recommendedName>
</protein>
<dbReference type="EMBL" id="KN835205">
    <property type="protein sequence ID" value="KIK43729.1"/>
    <property type="molecule type" value="Genomic_DNA"/>
</dbReference>
<reference evidence="2 3" key="1">
    <citation type="submission" date="2014-04" db="EMBL/GenBank/DDBJ databases">
        <authorList>
            <consortium name="DOE Joint Genome Institute"/>
            <person name="Kuo A."/>
            <person name="Ruytinx J."/>
            <person name="Rineau F."/>
            <person name="Colpaert J."/>
            <person name="Kohler A."/>
            <person name="Nagy L.G."/>
            <person name="Floudas D."/>
            <person name="Copeland A."/>
            <person name="Barry K.W."/>
            <person name="Cichocki N."/>
            <person name="Veneault-Fourrey C."/>
            <person name="LaButti K."/>
            <person name="Lindquist E.A."/>
            <person name="Lipzen A."/>
            <person name="Lundell T."/>
            <person name="Morin E."/>
            <person name="Murat C."/>
            <person name="Sun H."/>
            <person name="Tunlid A."/>
            <person name="Henrissat B."/>
            <person name="Grigoriev I.V."/>
            <person name="Hibbett D.S."/>
            <person name="Martin F."/>
            <person name="Nordberg H.P."/>
            <person name="Cantor M.N."/>
            <person name="Hua S.X."/>
        </authorList>
    </citation>
    <scope>NUCLEOTIDE SEQUENCE [LARGE SCALE GENOMIC DNA]</scope>
    <source>
        <strain evidence="2 3">UH-Slu-Lm8-n1</strain>
    </source>
</reference>
<organism evidence="2 3">
    <name type="scientific">Suillus luteus UH-Slu-Lm8-n1</name>
    <dbReference type="NCBI Taxonomy" id="930992"/>
    <lineage>
        <taxon>Eukaryota</taxon>
        <taxon>Fungi</taxon>
        <taxon>Dikarya</taxon>
        <taxon>Basidiomycota</taxon>
        <taxon>Agaricomycotina</taxon>
        <taxon>Agaricomycetes</taxon>
        <taxon>Agaricomycetidae</taxon>
        <taxon>Boletales</taxon>
        <taxon>Suillineae</taxon>
        <taxon>Suillaceae</taxon>
        <taxon>Suillus</taxon>
    </lineage>
</organism>
<dbReference type="HOGENOM" id="CLU_645870_0_0_1"/>
<accession>A0A0D0B132</accession>
<keyword evidence="3" id="KW-1185">Reference proteome</keyword>
<evidence type="ECO:0000313" key="2">
    <source>
        <dbReference type="EMBL" id="KIK43729.1"/>
    </source>
</evidence>
<sequence>MIWQCPCGASGVFGCSWTSVHSGTFEVIAVSPLGSLGSWWASCSSLWYTSVSIPRGLCMGRDPLIHMHHVSPTRCCFEGSWIRHAVMVCAGSSAVVALLHAHLGCALHVGYTHNQLSCLVSDPEVVIFPMMTTTLDIVRRDATMCEACGIKSKYVDPSGTQHSYCGRSCARTGVGKAASECLLRGCSNPGTTFNGFCSVDHAKKGSAVSPPSTSPGPKTQLQSHNHNGAGHAKPKAPSDVVHLSEIPSSATVWREFVREWNSKWLSQEGSALVEKLYEISYPTSISDAQDKYLQGSQATGKAHILRTFHAAQCICDMGTKGPILCKWNSCGICNVVGSAFKGVAFGVPYNVGRQGKGLYSSRNPASADRLATSCLSSPYRVIIACDVVLPQHLDKSTSVVAGDRVVVRVSDAIIPRFIVMYTKQT</sequence>
<evidence type="ECO:0000313" key="3">
    <source>
        <dbReference type="Proteomes" id="UP000054485"/>
    </source>
</evidence>